<gene>
    <name evidence="2" type="ORF">A6769_36175</name>
</gene>
<feature type="transmembrane region" description="Helical" evidence="1">
    <location>
        <begin position="64"/>
        <end position="85"/>
    </location>
</feature>
<accession>A0A367R041</accession>
<dbReference type="AlphaFoldDB" id="A0A367R041"/>
<proteinExistence type="predicted"/>
<sequence length="92" mass="9585">MAALLQIQNETVATVAQIRLLQELLTHQRKNQDMDVLSTGLFATSVVGALGGSAYLVGSFIATGLIGSGIFIPLALLVGAGLTFLGRASRQE</sequence>
<comment type="caution">
    <text evidence="2">The sequence shown here is derived from an EMBL/GenBank/DDBJ whole genome shotgun (WGS) entry which is preliminary data.</text>
</comment>
<dbReference type="EMBL" id="LXQE01000202">
    <property type="protein sequence ID" value="RCJ28812.1"/>
    <property type="molecule type" value="Genomic_DNA"/>
</dbReference>
<keyword evidence="1" id="KW-1133">Transmembrane helix</keyword>
<protein>
    <submittedName>
        <fullName evidence="2">Uncharacterized protein</fullName>
    </submittedName>
</protein>
<name>A0A367R041_NOSPU</name>
<organism evidence="2 3">
    <name type="scientific">Nostoc punctiforme NIES-2108</name>
    <dbReference type="NCBI Taxonomy" id="1356359"/>
    <lineage>
        <taxon>Bacteria</taxon>
        <taxon>Bacillati</taxon>
        <taxon>Cyanobacteriota</taxon>
        <taxon>Cyanophyceae</taxon>
        <taxon>Nostocales</taxon>
        <taxon>Nostocaceae</taxon>
        <taxon>Nostoc</taxon>
    </lineage>
</organism>
<keyword evidence="1" id="KW-0472">Membrane</keyword>
<reference evidence="2 3" key="1">
    <citation type="submission" date="2016-04" db="EMBL/GenBank/DDBJ databases">
        <authorList>
            <person name="Evans L.H."/>
            <person name="Alamgir A."/>
            <person name="Owens N."/>
            <person name="Weber N.D."/>
            <person name="Virtaneva K."/>
            <person name="Barbian K."/>
            <person name="Babar A."/>
            <person name="Rosenke K."/>
        </authorList>
    </citation>
    <scope>NUCLEOTIDE SEQUENCE [LARGE SCALE GENOMIC DNA]</scope>
    <source>
        <strain evidence="2">NIES-2108</strain>
    </source>
</reference>
<evidence type="ECO:0000313" key="2">
    <source>
        <dbReference type="EMBL" id="RCJ28812.1"/>
    </source>
</evidence>
<feature type="transmembrane region" description="Helical" evidence="1">
    <location>
        <begin position="36"/>
        <end position="58"/>
    </location>
</feature>
<evidence type="ECO:0000313" key="3">
    <source>
        <dbReference type="Proteomes" id="UP000252085"/>
    </source>
</evidence>
<keyword evidence="1" id="KW-0812">Transmembrane</keyword>
<dbReference type="Proteomes" id="UP000252085">
    <property type="component" value="Unassembled WGS sequence"/>
</dbReference>
<evidence type="ECO:0000256" key="1">
    <source>
        <dbReference type="SAM" id="Phobius"/>
    </source>
</evidence>